<feature type="region of interest" description="Disordered" evidence="5">
    <location>
        <begin position="1"/>
        <end position="20"/>
    </location>
</feature>
<sequence>MTATDSPTGTDEAAGPGEGSARRRELLDAAYGWVLAHGLADMSLRPLAEAIGSSPRVLLYLFGSKDGLVRALLGRSRADQLRVLEDLPDDAGLDVVARGVWRWLAAHEHRPLLRLWLEAYSRSVIGEPGPWEGFAEDTVTDWDLLLAAHQPSSRVGTTDGAAERALLLAVLRGALLDLLATGDDHRTGAAVEAHLRTLSTGRRAVEGADGGDRDDG</sequence>
<keyword evidence="1" id="KW-0805">Transcription regulation</keyword>
<accession>A0ABS8PDX2</accession>
<name>A0ABS8PDX2_9PSEU</name>
<dbReference type="Pfam" id="PF00440">
    <property type="entry name" value="TetR_N"/>
    <property type="match status" value="1"/>
</dbReference>
<dbReference type="SUPFAM" id="SSF46689">
    <property type="entry name" value="Homeodomain-like"/>
    <property type="match status" value="1"/>
</dbReference>
<dbReference type="EMBL" id="JAJNDB010000006">
    <property type="protein sequence ID" value="MCD2196465.1"/>
    <property type="molecule type" value="Genomic_DNA"/>
</dbReference>
<dbReference type="RefSeq" id="WP_230738327.1">
    <property type="nucleotide sequence ID" value="NZ_JAJNDB010000006.1"/>
</dbReference>
<dbReference type="PANTHER" id="PTHR30055">
    <property type="entry name" value="HTH-TYPE TRANSCRIPTIONAL REGULATOR RUTR"/>
    <property type="match status" value="1"/>
</dbReference>
<keyword evidence="2 4" id="KW-0238">DNA-binding</keyword>
<dbReference type="Proteomes" id="UP001199469">
    <property type="component" value="Unassembled WGS sequence"/>
</dbReference>
<dbReference type="PANTHER" id="PTHR30055:SF234">
    <property type="entry name" value="HTH-TYPE TRANSCRIPTIONAL REGULATOR BETI"/>
    <property type="match status" value="1"/>
</dbReference>
<reference evidence="7 8" key="1">
    <citation type="submission" date="2021-11" db="EMBL/GenBank/DDBJ databases">
        <title>Draft genome sequence of Actinomycetospora sp. SF1 isolated from the rhizosphere soil.</title>
        <authorList>
            <person name="Duangmal K."/>
            <person name="Chantavorakit T."/>
        </authorList>
    </citation>
    <scope>NUCLEOTIDE SEQUENCE [LARGE SCALE GENOMIC DNA]</scope>
    <source>
        <strain evidence="7 8">TBRC 5722</strain>
    </source>
</reference>
<dbReference type="PROSITE" id="PS50977">
    <property type="entry name" value="HTH_TETR_2"/>
    <property type="match status" value="1"/>
</dbReference>
<feature type="DNA-binding region" description="H-T-H motif" evidence="4">
    <location>
        <begin position="43"/>
        <end position="62"/>
    </location>
</feature>
<evidence type="ECO:0000313" key="7">
    <source>
        <dbReference type="EMBL" id="MCD2196465.1"/>
    </source>
</evidence>
<dbReference type="InterPro" id="IPR001647">
    <property type="entry name" value="HTH_TetR"/>
</dbReference>
<protein>
    <submittedName>
        <fullName evidence="7">TetR/AcrR family transcriptional regulator</fullName>
    </submittedName>
</protein>
<evidence type="ECO:0000256" key="2">
    <source>
        <dbReference type="ARBA" id="ARBA00023125"/>
    </source>
</evidence>
<proteinExistence type="predicted"/>
<dbReference type="Gene3D" id="1.10.357.10">
    <property type="entry name" value="Tetracycline Repressor, domain 2"/>
    <property type="match status" value="1"/>
</dbReference>
<comment type="caution">
    <text evidence="7">The sequence shown here is derived from an EMBL/GenBank/DDBJ whole genome shotgun (WGS) entry which is preliminary data.</text>
</comment>
<feature type="domain" description="HTH tetR-type" evidence="6">
    <location>
        <begin position="20"/>
        <end position="80"/>
    </location>
</feature>
<dbReference type="InterPro" id="IPR009057">
    <property type="entry name" value="Homeodomain-like_sf"/>
</dbReference>
<keyword evidence="8" id="KW-1185">Reference proteome</keyword>
<evidence type="ECO:0000259" key="6">
    <source>
        <dbReference type="PROSITE" id="PS50977"/>
    </source>
</evidence>
<evidence type="ECO:0000313" key="8">
    <source>
        <dbReference type="Proteomes" id="UP001199469"/>
    </source>
</evidence>
<organism evidence="7 8">
    <name type="scientific">Actinomycetospora endophytica</name>
    <dbReference type="NCBI Taxonomy" id="2291215"/>
    <lineage>
        <taxon>Bacteria</taxon>
        <taxon>Bacillati</taxon>
        <taxon>Actinomycetota</taxon>
        <taxon>Actinomycetes</taxon>
        <taxon>Pseudonocardiales</taxon>
        <taxon>Pseudonocardiaceae</taxon>
        <taxon>Actinomycetospora</taxon>
    </lineage>
</organism>
<gene>
    <name evidence="7" type="ORF">LQ327_24120</name>
</gene>
<evidence type="ECO:0000256" key="3">
    <source>
        <dbReference type="ARBA" id="ARBA00023163"/>
    </source>
</evidence>
<evidence type="ECO:0000256" key="4">
    <source>
        <dbReference type="PROSITE-ProRule" id="PRU00335"/>
    </source>
</evidence>
<keyword evidence="3" id="KW-0804">Transcription</keyword>
<evidence type="ECO:0000256" key="5">
    <source>
        <dbReference type="SAM" id="MobiDB-lite"/>
    </source>
</evidence>
<dbReference type="InterPro" id="IPR050109">
    <property type="entry name" value="HTH-type_TetR-like_transc_reg"/>
</dbReference>
<evidence type="ECO:0000256" key="1">
    <source>
        <dbReference type="ARBA" id="ARBA00023015"/>
    </source>
</evidence>